<dbReference type="InterPro" id="IPR036390">
    <property type="entry name" value="WH_DNA-bd_sf"/>
</dbReference>
<accession>A0ABY5X878</accession>
<protein>
    <submittedName>
        <fullName evidence="3">FaeA/PapI family transcriptional regulator</fullName>
    </submittedName>
</protein>
<evidence type="ECO:0000256" key="1">
    <source>
        <dbReference type="ARBA" id="ARBA00023015"/>
    </source>
</evidence>
<dbReference type="InterPro" id="IPR006793">
    <property type="entry name" value="FaeA"/>
</dbReference>
<evidence type="ECO:0000313" key="3">
    <source>
        <dbReference type="EMBL" id="UWS33599.1"/>
    </source>
</evidence>
<keyword evidence="4" id="KW-1185">Reference proteome</keyword>
<dbReference type="SUPFAM" id="SSF46785">
    <property type="entry name" value="Winged helix' DNA-binding domain"/>
    <property type="match status" value="1"/>
</dbReference>
<organism evidence="3 4">
    <name type="scientific">Erwinia pyrifoliae</name>
    <dbReference type="NCBI Taxonomy" id="79967"/>
    <lineage>
        <taxon>Bacteria</taxon>
        <taxon>Pseudomonadati</taxon>
        <taxon>Pseudomonadota</taxon>
        <taxon>Gammaproteobacteria</taxon>
        <taxon>Enterobacterales</taxon>
        <taxon>Erwiniaceae</taxon>
        <taxon>Erwinia</taxon>
    </lineage>
</organism>
<gene>
    <name evidence="3" type="ORF">NYP84_18940</name>
</gene>
<dbReference type="GeneID" id="92235267"/>
<name>A0ABY5X878_ERWPY</name>
<evidence type="ECO:0000256" key="2">
    <source>
        <dbReference type="ARBA" id="ARBA00023163"/>
    </source>
</evidence>
<reference evidence="3" key="1">
    <citation type="submission" date="2022-07" db="EMBL/GenBank/DDBJ databases">
        <title>Genetic diversity of Erwinia pyrifoliae.</title>
        <authorList>
            <person name="Park D.S."/>
            <person name="Ham H."/>
        </authorList>
    </citation>
    <scope>NUCLEOTIDE SEQUENCE</scope>
    <source>
        <strain evidence="3">CP201486</strain>
    </source>
</reference>
<dbReference type="RefSeq" id="WP_014542797.1">
    <property type="nucleotide sequence ID" value="NZ_CP023567.1"/>
</dbReference>
<dbReference type="Proteomes" id="UP001058553">
    <property type="component" value="Chromosome"/>
</dbReference>
<dbReference type="Pfam" id="PF04703">
    <property type="entry name" value="FaeA"/>
    <property type="match status" value="1"/>
</dbReference>
<dbReference type="EMBL" id="CP103445">
    <property type="protein sequence ID" value="UWS33599.1"/>
    <property type="molecule type" value="Genomic_DNA"/>
</dbReference>
<dbReference type="Gene3D" id="1.10.10.10">
    <property type="entry name" value="Winged helix-like DNA-binding domain superfamily/Winged helix DNA-binding domain"/>
    <property type="match status" value="1"/>
</dbReference>
<sequence>MRENSIKNIKRRISVDKVMSAINEFFEEHNADNAPSVFASTRDIANRSELSIYNARHILIKLEQEGVITSFKLNNSKSLYWNKTESFKN</sequence>
<evidence type="ECO:0000313" key="4">
    <source>
        <dbReference type="Proteomes" id="UP001058553"/>
    </source>
</evidence>
<keyword evidence="1" id="KW-0805">Transcription regulation</keyword>
<keyword evidence="2" id="KW-0804">Transcription</keyword>
<proteinExistence type="predicted"/>
<dbReference type="InterPro" id="IPR036388">
    <property type="entry name" value="WH-like_DNA-bd_sf"/>
</dbReference>